<name>A0A2P8CJF5_9BACT</name>
<evidence type="ECO:0000259" key="2">
    <source>
        <dbReference type="Pfam" id="PF00586"/>
    </source>
</evidence>
<dbReference type="InterPro" id="IPR036676">
    <property type="entry name" value="PurM-like_C_sf"/>
</dbReference>
<gene>
    <name evidence="5" type="ORF">CLV93_10149</name>
    <name evidence="4" type="ORF">JCM18694_38850</name>
</gene>
<dbReference type="InterPro" id="IPR010074">
    <property type="entry name" value="PRibForGlyAmidine_synth_PurL"/>
</dbReference>
<dbReference type="Proteomes" id="UP000396862">
    <property type="component" value="Unassembled WGS sequence"/>
</dbReference>
<dbReference type="PANTHER" id="PTHR43555:SF1">
    <property type="entry name" value="PHOSPHORIBOSYLFORMYLGLYCINAMIDINE SYNTHASE SUBUNIT PURL"/>
    <property type="match status" value="1"/>
</dbReference>
<proteinExistence type="predicted"/>
<evidence type="ECO:0000256" key="1">
    <source>
        <dbReference type="ARBA" id="ARBA00022490"/>
    </source>
</evidence>
<dbReference type="AlphaFoldDB" id="A0A2P8CJF5"/>
<reference evidence="4 7" key="2">
    <citation type="submission" date="2019-10" db="EMBL/GenBank/DDBJ databases">
        <title>Prolixibacter strains distinguished by the presence of nitrate reductase genes were adept at nitrate-dependent anaerobic corrosion of metallic iron and carbon steel.</title>
        <authorList>
            <person name="Iino T."/>
            <person name="Shono N."/>
            <person name="Ito K."/>
            <person name="Nakamura R."/>
            <person name="Sueoka K."/>
            <person name="Harayama S."/>
            <person name="Ohkuma M."/>
        </authorList>
    </citation>
    <scope>NUCLEOTIDE SEQUENCE [LARGE SCALE GENOMIC DNA]</scope>
    <source>
        <strain evidence="4 7">MIC1-1</strain>
    </source>
</reference>
<sequence length="347" mass="39358">MYEKEKKPFSIDLVPEPDNLQSVIYSMVAIPHLSPVNFFNDFSAMVDDPSQLGKDDTSEAGIFEIDGENRMFSLTIYADHRRMIVEPEVASQILVAKAVRRLVCYGAEPVAMSVMLNHVELSDPMDQQLVQEARSGLEKAAEAFGLQISHRKIFYDYARERANIPPTLIVSMVGKMKKDAQLITPKFKKKGNNIFLIGKSYDDVNASEYLDHYHEIKEWPLMQFNLDLEKQLMNLVKGLAERNLVESLSPVGIGGLFFTLLRASLPNDLGFDITTDAEIRQDAFLFGESMGRVIACVSQDKEDELVDYLREHKLPFFTLGHVTRGEIRIDDTSYGFVDKMTENVETE</sequence>
<dbReference type="PANTHER" id="PTHR43555">
    <property type="entry name" value="PHOSPHORIBOSYLFORMYLGLYCINAMIDINE SYNTHASE SUBUNIT PURL"/>
    <property type="match status" value="1"/>
</dbReference>
<evidence type="ECO:0000313" key="6">
    <source>
        <dbReference type="Proteomes" id="UP000240621"/>
    </source>
</evidence>
<keyword evidence="7" id="KW-1185">Reference proteome</keyword>
<evidence type="ECO:0000313" key="5">
    <source>
        <dbReference type="EMBL" id="PSK85097.1"/>
    </source>
</evidence>
<feature type="domain" description="PurM-like N-terminal" evidence="2">
    <location>
        <begin position="80"/>
        <end position="175"/>
    </location>
</feature>
<accession>A0A2P8CJF5</accession>
<evidence type="ECO:0000259" key="3">
    <source>
        <dbReference type="Pfam" id="PF02769"/>
    </source>
</evidence>
<comment type="caution">
    <text evidence="5">The sequence shown here is derived from an EMBL/GenBank/DDBJ whole genome shotgun (WGS) entry which is preliminary data.</text>
</comment>
<evidence type="ECO:0000313" key="7">
    <source>
        <dbReference type="Proteomes" id="UP000396862"/>
    </source>
</evidence>
<dbReference type="RefSeq" id="WP_106540166.1">
    <property type="nucleotide sequence ID" value="NZ_BLAU01000001.1"/>
</dbReference>
<dbReference type="GO" id="GO:0006189">
    <property type="term" value="P:'de novo' IMP biosynthetic process"/>
    <property type="evidence" value="ECO:0007669"/>
    <property type="project" value="InterPro"/>
</dbReference>
<dbReference type="InterPro" id="IPR036921">
    <property type="entry name" value="PurM-like_N_sf"/>
</dbReference>
<dbReference type="EMBL" id="PYGC01000001">
    <property type="protein sequence ID" value="PSK85097.1"/>
    <property type="molecule type" value="Genomic_DNA"/>
</dbReference>
<dbReference type="SUPFAM" id="SSF56042">
    <property type="entry name" value="PurM C-terminal domain-like"/>
    <property type="match status" value="1"/>
</dbReference>
<keyword evidence="1" id="KW-0963">Cytoplasm</keyword>
<dbReference type="Proteomes" id="UP000240621">
    <property type="component" value="Unassembled WGS sequence"/>
</dbReference>
<dbReference type="Pfam" id="PF02769">
    <property type="entry name" value="AIRS_C"/>
    <property type="match status" value="1"/>
</dbReference>
<dbReference type="CDD" id="cd02204">
    <property type="entry name" value="PurL_repeat2"/>
    <property type="match status" value="1"/>
</dbReference>
<dbReference type="Pfam" id="PF00586">
    <property type="entry name" value="AIRS"/>
    <property type="match status" value="1"/>
</dbReference>
<dbReference type="Gene3D" id="3.30.1330.10">
    <property type="entry name" value="PurM-like, N-terminal domain"/>
    <property type="match status" value="1"/>
</dbReference>
<evidence type="ECO:0000313" key="4">
    <source>
        <dbReference type="EMBL" id="GET23639.1"/>
    </source>
</evidence>
<dbReference type="GO" id="GO:0004642">
    <property type="term" value="F:phosphoribosylformylglycinamidine synthase activity"/>
    <property type="evidence" value="ECO:0007669"/>
    <property type="project" value="InterPro"/>
</dbReference>
<protein>
    <submittedName>
        <fullName evidence="5">Phosphoribosylformylglycinamidine synthase</fullName>
    </submittedName>
</protein>
<reference evidence="5 6" key="1">
    <citation type="submission" date="2018-03" db="EMBL/GenBank/DDBJ databases">
        <title>Genomic Encyclopedia of Archaeal and Bacterial Type Strains, Phase II (KMG-II): from individual species to whole genera.</title>
        <authorList>
            <person name="Goeker M."/>
        </authorList>
    </citation>
    <scope>NUCLEOTIDE SEQUENCE [LARGE SCALE GENOMIC DNA]</scope>
    <source>
        <strain evidence="5 6">DSM 27267</strain>
    </source>
</reference>
<dbReference type="EMBL" id="BLAU01000001">
    <property type="protein sequence ID" value="GET23639.1"/>
    <property type="molecule type" value="Genomic_DNA"/>
</dbReference>
<dbReference type="InterPro" id="IPR016188">
    <property type="entry name" value="PurM-like_N"/>
</dbReference>
<dbReference type="Gene3D" id="3.90.650.10">
    <property type="entry name" value="PurM-like C-terminal domain"/>
    <property type="match status" value="1"/>
</dbReference>
<organism evidence="5 6">
    <name type="scientific">Prolixibacter denitrificans</name>
    <dbReference type="NCBI Taxonomy" id="1541063"/>
    <lineage>
        <taxon>Bacteria</taxon>
        <taxon>Pseudomonadati</taxon>
        <taxon>Bacteroidota</taxon>
        <taxon>Bacteroidia</taxon>
        <taxon>Marinilabiliales</taxon>
        <taxon>Prolixibacteraceae</taxon>
        <taxon>Prolixibacter</taxon>
    </lineage>
</organism>
<dbReference type="SUPFAM" id="SSF55326">
    <property type="entry name" value="PurM N-terminal domain-like"/>
    <property type="match status" value="1"/>
</dbReference>
<dbReference type="InterPro" id="IPR010918">
    <property type="entry name" value="PurM-like_C_dom"/>
</dbReference>
<dbReference type="OrthoDB" id="9804441at2"/>
<feature type="domain" description="PurM-like C-terminal" evidence="3">
    <location>
        <begin position="191"/>
        <end position="326"/>
    </location>
</feature>